<accession>A0A8D9PDZ7</accession>
<sequence length="118" mass="13058">MGEPVESGGLILQQKWEDLTVYLFASVLRDMPKGDRFTLGADMRALVWEVEAALVQISLRAGNRWQLLNLIDVKAKVLLSMVRLGIRIGAVPDKRYEPVSSKLVEIGKIVGGLKKAGR</sequence>
<dbReference type="CDD" id="cd16376">
    <property type="entry name" value="Avd_like"/>
    <property type="match status" value="1"/>
</dbReference>
<evidence type="ECO:0000259" key="1">
    <source>
        <dbReference type="Pfam" id="PF22296"/>
    </source>
</evidence>
<feature type="domain" description="bAvd-like" evidence="1">
    <location>
        <begin position="10"/>
        <end position="115"/>
    </location>
</feature>
<reference evidence="2" key="1">
    <citation type="journal article" date="2021" name="Proc. Natl. Acad. Sci. U.S.A.">
        <title>A Catalog of Tens of Thousands of Viruses from Human Metagenomes Reveals Hidden Associations with Chronic Diseases.</title>
        <authorList>
            <person name="Tisza M.J."/>
            <person name="Buck C.B."/>
        </authorList>
    </citation>
    <scope>NUCLEOTIDE SEQUENCE</scope>
    <source>
        <strain evidence="2">CtLCA3</strain>
    </source>
</reference>
<proteinExistence type="predicted"/>
<dbReference type="InterPro" id="IPR036583">
    <property type="entry name" value="23S_rRNA_IVS_sf"/>
</dbReference>
<dbReference type="EMBL" id="BK033283">
    <property type="protein sequence ID" value="DAD55521.1"/>
    <property type="molecule type" value="Genomic_DNA"/>
</dbReference>
<dbReference type="Gene3D" id="1.20.1440.60">
    <property type="entry name" value="23S rRNA-intervening sequence"/>
    <property type="match status" value="1"/>
</dbReference>
<name>A0A8D9PDZ7_9VIRU</name>
<protein>
    <recommendedName>
        <fullName evidence="1">bAvd-like domain-containing protein</fullName>
    </recommendedName>
</protein>
<evidence type="ECO:0000313" key="2">
    <source>
        <dbReference type="EMBL" id="DAD55521.1"/>
    </source>
</evidence>
<dbReference type="InterPro" id="IPR055360">
    <property type="entry name" value="bAvd"/>
</dbReference>
<organism evidence="2">
    <name type="scientific">Bacteriophage sp</name>
    <dbReference type="NCBI Taxonomy" id="38018"/>
    <lineage>
        <taxon>Viruses</taxon>
    </lineage>
</organism>
<dbReference type="Pfam" id="PF22296">
    <property type="entry name" value="bAvd"/>
    <property type="match status" value="1"/>
</dbReference>